<keyword evidence="5" id="KW-1185">Reference proteome</keyword>
<dbReference type="Proteomes" id="UP001642484">
    <property type="component" value="Unassembled WGS sequence"/>
</dbReference>
<dbReference type="PANTHER" id="PTHR12429">
    <property type="entry name" value="NEURALIZED"/>
    <property type="match status" value="1"/>
</dbReference>
<dbReference type="Gene3D" id="2.60.120.920">
    <property type="match status" value="1"/>
</dbReference>
<dbReference type="PROSITE" id="PS51065">
    <property type="entry name" value="NHR"/>
    <property type="match status" value="1"/>
</dbReference>
<dbReference type="SUPFAM" id="SSF49899">
    <property type="entry name" value="Concanavalin A-like lectins/glucanases"/>
    <property type="match status" value="1"/>
</dbReference>
<feature type="domain" description="NHR" evidence="3">
    <location>
        <begin position="205"/>
        <end position="380"/>
    </location>
</feature>
<sequence length="386" mass="41761">MDHRWQGKASEWRQVEDAAAEAQQALRAIVTEAEARVQAEHRRESEEVVAQQARQEQVLLSLAHELSQLRAAHERLQAQQAQQAQAKQATPSKSLDKTTIVEEVLVRTSSTPKAEPTEDLSKTVEVNPKLPLAEEEKAEKATPSAAKKTDLPTASSPDASPIVDRDVMRAVEKARAAVAELQRHAGLLEVPSLACMDTVQVQSCPPFSHETVGLNILLSPDGYTATRSCGCRESVAICKGPLQLQEEGLYFEVEVLQTVDGWLGGLGIGVTHANPSALKDQRLPDKASKVPGSFILGYAGSKYLNGNEDSISWQPDQLRVGQRVGLLLDGTTNDLAVNVDGQEVARVLGDELRLQGLGLDPLYGIVDVYNATLSVRLRPGATPPRA</sequence>
<comment type="caution">
    <text evidence="4">The sequence shown here is derived from an EMBL/GenBank/DDBJ whole genome shotgun (WGS) entry which is preliminary data.</text>
</comment>
<name>A0ABP0JK97_9DINO</name>
<evidence type="ECO:0000259" key="3">
    <source>
        <dbReference type="PROSITE" id="PS51065"/>
    </source>
</evidence>
<feature type="coiled-coil region" evidence="1">
    <location>
        <begin position="36"/>
        <end position="89"/>
    </location>
</feature>
<evidence type="ECO:0000313" key="4">
    <source>
        <dbReference type="EMBL" id="CAK9014529.1"/>
    </source>
</evidence>
<keyword evidence="1" id="KW-0175">Coiled coil</keyword>
<dbReference type="InterPro" id="IPR013320">
    <property type="entry name" value="ConA-like_dom_sf"/>
</dbReference>
<evidence type="ECO:0000256" key="2">
    <source>
        <dbReference type="SAM" id="MobiDB-lite"/>
    </source>
</evidence>
<evidence type="ECO:0000256" key="1">
    <source>
        <dbReference type="SAM" id="Coils"/>
    </source>
</evidence>
<dbReference type="EMBL" id="CAXAMN010005558">
    <property type="protein sequence ID" value="CAK9014529.1"/>
    <property type="molecule type" value="Genomic_DNA"/>
</dbReference>
<evidence type="ECO:0000313" key="5">
    <source>
        <dbReference type="Proteomes" id="UP001642484"/>
    </source>
</evidence>
<dbReference type="InterPro" id="IPR037962">
    <property type="entry name" value="Neuralized"/>
</dbReference>
<dbReference type="InterPro" id="IPR043136">
    <property type="entry name" value="B30.2/SPRY_sf"/>
</dbReference>
<accession>A0ABP0JK97</accession>
<organism evidence="4 5">
    <name type="scientific">Durusdinium trenchii</name>
    <dbReference type="NCBI Taxonomy" id="1381693"/>
    <lineage>
        <taxon>Eukaryota</taxon>
        <taxon>Sar</taxon>
        <taxon>Alveolata</taxon>
        <taxon>Dinophyceae</taxon>
        <taxon>Suessiales</taxon>
        <taxon>Symbiodiniaceae</taxon>
        <taxon>Durusdinium</taxon>
    </lineage>
</organism>
<proteinExistence type="predicted"/>
<dbReference type="InterPro" id="IPR006573">
    <property type="entry name" value="NHR_dom"/>
</dbReference>
<reference evidence="4 5" key="1">
    <citation type="submission" date="2024-02" db="EMBL/GenBank/DDBJ databases">
        <authorList>
            <person name="Chen Y."/>
            <person name="Shah S."/>
            <person name="Dougan E. K."/>
            <person name="Thang M."/>
            <person name="Chan C."/>
        </authorList>
    </citation>
    <scope>NUCLEOTIDE SEQUENCE [LARGE SCALE GENOMIC DNA]</scope>
</reference>
<gene>
    <name evidence="4" type="ORF">CCMP2556_LOCUS11735</name>
</gene>
<feature type="region of interest" description="Disordered" evidence="2">
    <location>
        <begin position="106"/>
        <end position="161"/>
    </location>
</feature>
<dbReference type="Pfam" id="PF07177">
    <property type="entry name" value="Neuralized"/>
    <property type="match status" value="1"/>
</dbReference>
<protein>
    <recommendedName>
        <fullName evidence="3">NHR domain-containing protein</fullName>
    </recommendedName>
</protein>
<dbReference type="PANTHER" id="PTHR12429:SF8">
    <property type="entry name" value="NEURALIZED-LIKE PROTEIN 2"/>
    <property type="match status" value="1"/>
</dbReference>